<dbReference type="InterPro" id="IPR055152">
    <property type="entry name" value="Transketolase-like_C_2"/>
</dbReference>
<accession>A0ABY3WPT8</accession>
<protein>
    <recommendedName>
        <fullName evidence="3 8">Pyruvate dehydrogenase E1 component</fullName>
        <ecNumber evidence="2 8">1.2.4.1</ecNumber>
    </recommendedName>
</protein>
<organism evidence="13 14">
    <name type="scientific">Streptomyces formicae</name>
    <dbReference type="NCBI Taxonomy" id="1616117"/>
    <lineage>
        <taxon>Bacteria</taxon>
        <taxon>Bacillati</taxon>
        <taxon>Actinomycetota</taxon>
        <taxon>Actinomycetes</taxon>
        <taxon>Kitasatosporales</taxon>
        <taxon>Streptomycetaceae</taxon>
        <taxon>Streptomyces</taxon>
    </lineage>
</organism>
<dbReference type="PANTHER" id="PTHR43825:SF3">
    <property type="entry name" value="PYRUVATE DEHYDROGENASE E1 COMPONENT"/>
    <property type="match status" value="1"/>
</dbReference>
<dbReference type="NCBIfam" id="TIGR00759">
    <property type="entry name" value="aceE"/>
    <property type="match status" value="1"/>
</dbReference>
<comment type="cofactor">
    <cofactor evidence="1 8">
        <name>thiamine diphosphate</name>
        <dbReference type="ChEBI" id="CHEBI:58937"/>
    </cofactor>
</comment>
<evidence type="ECO:0000256" key="7">
    <source>
        <dbReference type="ARBA" id="ARBA00051231"/>
    </source>
</evidence>
<evidence type="ECO:0000256" key="6">
    <source>
        <dbReference type="ARBA" id="ARBA00023317"/>
    </source>
</evidence>
<keyword evidence="6 8" id="KW-0670">Pyruvate</keyword>
<comment type="function">
    <text evidence="8">Component of the pyruvate dehydrogenase (PDH) complex, that catalyzes the overall conversion of pyruvate to acetyl-CoA and CO(2).</text>
</comment>
<sequence length="897" mass="98274">MTDPAASKLPRPSELDQLPDRDAEETAEWAASLDAVTKAAGPHRAAYLMRRTLQHAEGVSGLDLPKLLETDYVNTIPTASEPAPAGDEAMEQRITAWNRWNAAAMVTRGSKYGVGGHIATFASAAWLYETGFNHFFRGKEQDGSGDQLYIQGHASPGIYARAFLDGRLTEAHLDNFRQESGGNGLPSYPHPRRLPWLWEFPTVSMGLGPLSAIYQARFNRYLTNRGIKDVSASHVWAFLGDGEMDEPESTAALALASREGLDNLTFVINCNLQRLDGPVRANFKIVQELEAQFRGAGWNVVKSLWGNAWDELFQLDTTGALVRRLREVPDAQVQTYQTRDAAYIRQDFFGADPALAEMAKLLSDDKILECFHLSRGGHEPRKVYAAYKAALEFKGAPTVILAQTVKGFTLGEGFASKNANHQMKKLTVDEFKSMRDLLGLPIADSAFADGQVPYGHPGADSPEVRYLQERRAALGGPAPARRMHAVAPLPAPAEKAFAAFDKGSGSQSVATTMAFVRLMKDLIRDKETGKRWVPIVPDEARTFGMESLFPSLGIYSPKGQTYEPVDRDQLMYYREAKDGQILNEGITEAGSMADFIAAASAYATHGETMIPFYIFYSMFGWQRTADQMWQLADQLGKGFLVGATAGRTTLTGEGLQHADGHSPMIAATNPAALTYDPAFAYEVAAIVKDGLRRMYGEARPGEDADVFYYLTVYNEPMPQPAKPAGVDEGIVRGLYRFKEGEGAADNARIQLLAAGTAIHWALEAQQLLAAEWGVTADVWSATSWTELRRDALEADAALLRGESRVPYVRQALEGAEGPVLAVSDYMRQVPDQIAQWVEQDWSSLGADGFGLSDTRDAARRHFGIDARSIVVAALAQLARRGEVPASAVKDARERYGL</sequence>
<dbReference type="Pfam" id="PF00456">
    <property type="entry name" value="Transketolase_N"/>
    <property type="match status" value="1"/>
</dbReference>
<dbReference type="EC" id="1.2.4.1" evidence="2 8"/>
<evidence type="ECO:0000259" key="10">
    <source>
        <dbReference type="Pfam" id="PF00456"/>
    </source>
</evidence>
<dbReference type="GO" id="GO:0004739">
    <property type="term" value="F:pyruvate dehydrogenase (acetyl-transferring) activity"/>
    <property type="evidence" value="ECO:0007669"/>
    <property type="project" value="UniProtKB-EC"/>
</dbReference>
<feature type="domain" description="Transketolase N-terminal" evidence="10">
    <location>
        <begin position="151"/>
        <end position="304"/>
    </location>
</feature>
<gene>
    <name evidence="13" type="primary">aceE</name>
    <name evidence="13" type="ORF">J4032_27210</name>
</gene>
<keyword evidence="14" id="KW-1185">Reference proteome</keyword>
<feature type="domain" description="Transketolase-like C-terminal" evidence="12">
    <location>
        <begin position="733"/>
        <end position="865"/>
    </location>
</feature>
<evidence type="ECO:0000259" key="11">
    <source>
        <dbReference type="Pfam" id="PF17831"/>
    </source>
</evidence>
<evidence type="ECO:0000259" key="12">
    <source>
        <dbReference type="Pfam" id="PF22613"/>
    </source>
</evidence>
<dbReference type="Proteomes" id="UP000828924">
    <property type="component" value="Chromosome"/>
</dbReference>
<dbReference type="RefSeq" id="WP_242334778.1">
    <property type="nucleotide sequence ID" value="NZ_CP071872.1"/>
</dbReference>
<dbReference type="Pfam" id="PF17831">
    <property type="entry name" value="PDH_E1_M"/>
    <property type="match status" value="1"/>
</dbReference>
<dbReference type="CDD" id="cd02017">
    <property type="entry name" value="TPP_E1_EcPDC_like"/>
    <property type="match status" value="1"/>
</dbReference>
<feature type="region of interest" description="Disordered" evidence="9">
    <location>
        <begin position="1"/>
        <end position="25"/>
    </location>
</feature>
<dbReference type="SUPFAM" id="SSF52922">
    <property type="entry name" value="TK C-terminal domain-like"/>
    <property type="match status" value="1"/>
</dbReference>
<dbReference type="Gene3D" id="3.40.50.970">
    <property type="match status" value="2"/>
</dbReference>
<evidence type="ECO:0000256" key="1">
    <source>
        <dbReference type="ARBA" id="ARBA00001964"/>
    </source>
</evidence>
<feature type="compositionally biased region" description="Basic and acidic residues" evidence="9">
    <location>
        <begin position="11"/>
        <end position="21"/>
    </location>
</feature>
<dbReference type="Pfam" id="PF22613">
    <property type="entry name" value="Transketolase_C_1"/>
    <property type="match status" value="1"/>
</dbReference>
<name>A0ABY3WPT8_9ACTN</name>
<evidence type="ECO:0000256" key="9">
    <source>
        <dbReference type="SAM" id="MobiDB-lite"/>
    </source>
</evidence>
<dbReference type="InterPro" id="IPR009014">
    <property type="entry name" value="Transketo_C/PFOR_II"/>
</dbReference>
<dbReference type="PANTHER" id="PTHR43825">
    <property type="entry name" value="PYRUVATE DEHYDROGENASE E1 COMPONENT"/>
    <property type="match status" value="1"/>
</dbReference>
<evidence type="ECO:0000256" key="5">
    <source>
        <dbReference type="ARBA" id="ARBA00023052"/>
    </source>
</evidence>
<evidence type="ECO:0000256" key="2">
    <source>
        <dbReference type="ARBA" id="ARBA00012281"/>
    </source>
</evidence>
<feature type="domain" description="Pyruvate dehydrogenase E1 component middle" evidence="11">
    <location>
        <begin position="492"/>
        <end position="717"/>
    </location>
</feature>
<dbReference type="Gene3D" id="3.40.50.920">
    <property type="match status" value="1"/>
</dbReference>
<comment type="catalytic activity">
    <reaction evidence="7 8">
        <text>N(6)-[(R)-lipoyl]-L-lysyl-[protein] + pyruvate + H(+) = N(6)-[(R)-S(8)-acetyldihydrolipoyl]-L-lysyl-[protein] + CO2</text>
        <dbReference type="Rhea" id="RHEA:19189"/>
        <dbReference type="Rhea" id="RHEA-COMP:10474"/>
        <dbReference type="Rhea" id="RHEA-COMP:10478"/>
        <dbReference type="ChEBI" id="CHEBI:15361"/>
        <dbReference type="ChEBI" id="CHEBI:15378"/>
        <dbReference type="ChEBI" id="CHEBI:16526"/>
        <dbReference type="ChEBI" id="CHEBI:83099"/>
        <dbReference type="ChEBI" id="CHEBI:83111"/>
        <dbReference type="EC" id="1.2.4.1"/>
    </reaction>
</comment>
<keyword evidence="5 8" id="KW-0786">Thiamine pyrophosphate</keyword>
<dbReference type="PIRSF" id="PIRSF000156">
    <property type="entry name" value="Pyruvate_dh_E1"/>
    <property type="match status" value="1"/>
</dbReference>
<evidence type="ECO:0000256" key="4">
    <source>
        <dbReference type="ARBA" id="ARBA00023002"/>
    </source>
</evidence>
<dbReference type="InterPro" id="IPR004660">
    <property type="entry name" value="PDH_E1"/>
</dbReference>
<dbReference type="InterPro" id="IPR005474">
    <property type="entry name" value="Transketolase_N"/>
</dbReference>
<dbReference type="EMBL" id="CP071872">
    <property type="protein sequence ID" value="UNM14658.1"/>
    <property type="molecule type" value="Genomic_DNA"/>
</dbReference>
<keyword evidence="4 8" id="KW-0560">Oxidoreductase</keyword>
<dbReference type="InterPro" id="IPR041621">
    <property type="entry name" value="PDH_E1_M"/>
</dbReference>
<dbReference type="InterPro" id="IPR035807">
    <property type="entry name" value="PDC_E1_N"/>
</dbReference>
<dbReference type="InterPro" id="IPR029061">
    <property type="entry name" value="THDP-binding"/>
</dbReference>
<dbReference type="SUPFAM" id="SSF52518">
    <property type="entry name" value="Thiamin diphosphate-binding fold (THDP-binding)"/>
    <property type="match status" value="2"/>
</dbReference>
<evidence type="ECO:0000256" key="8">
    <source>
        <dbReference type="PIRNR" id="PIRNR000156"/>
    </source>
</evidence>
<evidence type="ECO:0000256" key="3">
    <source>
        <dbReference type="ARBA" id="ARBA00017172"/>
    </source>
</evidence>
<reference evidence="13 14" key="1">
    <citation type="submission" date="2021-03" db="EMBL/GenBank/DDBJ databases">
        <title>Complete genome of Streptomyces formicae strain 1H-GS9 (DSM 100524).</title>
        <authorList>
            <person name="Atanasov K.E."/>
            <person name="Altabella T."/>
            <person name="Ferrer A."/>
        </authorList>
    </citation>
    <scope>NUCLEOTIDE SEQUENCE [LARGE SCALE GENOMIC DNA]</scope>
    <source>
        <strain evidence="13 14">1H-GS9</strain>
    </source>
</reference>
<proteinExistence type="predicted"/>
<dbReference type="InterPro" id="IPR051157">
    <property type="entry name" value="PDH/Transketolase"/>
</dbReference>
<evidence type="ECO:0000313" key="14">
    <source>
        <dbReference type="Proteomes" id="UP000828924"/>
    </source>
</evidence>
<evidence type="ECO:0000313" key="13">
    <source>
        <dbReference type="EMBL" id="UNM14658.1"/>
    </source>
</evidence>